<name>A0A8T9N0K1_9NEIS</name>
<dbReference type="AlphaFoldDB" id="A0A8T9N0K1"/>
<accession>A0A8T9N0K1</accession>
<dbReference type="PANTHER" id="PTHR46797">
    <property type="entry name" value="HTH-TYPE TRANSCRIPTIONAL REGULATOR"/>
    <property type="match status" value="1"/>
</dbReference>
<evidence type="ECO:0000313" key="4">
    <source>
        <dbReference type="EMBL" id="UOP05523.1"/>
    </source>
</evidence>
<dbReference type="PANTHER" id="PTHR46797:SF1">
    <property type="entry name" value="METHYLPHOSPHONATE SYNTHASE"/>
    <property type="match status" value="1"/>
</dbReference>
<dbReference type="SUPFAM" id="SSF47413">
    <property type="entry name" value="lambda repressor-like DNA-binding domains"/>
    <property type="match status" value="1"/>
</dbReference>
<keyword evidence="2" id="KW-0175">Coiled coil</keyword>
<evidence type="ECO:0000313" key="5">
    <source>
        <dbReference type="Proteomes" id="UP000831534"/>
    </source>
</evidence>
<dbReference type="KEGG" id="ckh:LVJ77_05215"/>
<dbReference type="InterPro" id="IPR001387">
    <property type="entry name" value="Cro/C1-type_HTH"/>
</dbReference>
<proteinExistence type="predicted"/>
<keyword evidence="5" id="KW-1185">Reference proteome</keyword>
<dbReference type="RefSeq" id="WP_027010291.1">
    <property type="nucleotide sequence ID" value="NZ_CP091521.1"/>
</dbReference>
<dbReference type="GO" id="GO:0003677">
    <property type="term" value="F:DNA binding"/>
    <property type="evidence" value="ECO:0007669"/>
    <property type="project" value="UniProtKB-KW"/>
</dbReference>
<gene>
    <name evidence="4" type="ORF">LVJ77_05215</name>
</gene>
<keyword evidence="1" id="KW-0238">DNA-binding</keyword>
<evidence type="ECO:0000259" key="3">
    <source>
        <dbReference type="PROSITE" id="PS50943"/>
    </source>
</evidence>
<dbReference type="InterPro" id="IPR050807">
    <property type="entry name" value="TransReg_Diox_bact_type"/>
</dbReference>
<dbReference type="Proteomes" id="UP000831534">
    <property type="component" value="Chromosome"/>
</dbReference>
<reference evidence="4" key="2">
    <citation type="submission" date="2024-09" db="EMBL/GenBank/DDBJ databases">
        <authorList>
            <person name="Veyrier F.J."/>
        </authorList>
    </citation>
    <scope>NUCLEOTIDE SEQUENCE</scope>
    <source>
        <strain evidence="4">17694</strain>
    </source>
</reference>
<evidence type="ECO:0000256" key="2">
    <source>
        <dbReference type="SAM" id="Coils"/>
    </source>
</evidence>
<organism evidence="4 5">
    <name type="scientific">Conchiformibius kuhniae</name>
    <dbReference type="NCBI Taxonomy" id="211502"/>
    <lineage>
        <taxon>Bacteria</taxon>
        <taxon>Pseudomonadati</taxon>
        <taxon>Pseudomonadota</taxon>
        <taxon>Betaproteobacteria</taxon>
        <taxon>Neisseriales</taxon>
        <taxon>Neisseriaceae</taxon>
        <taxon>Conchiformibius</taxon>
    </lineage>
</organism>
<dbReference type="EMBL" id="CP091521">
    <property type="protein sequence ID" value="UOP05523.1"/>
    <property type="molecule type" value="Genomic_DNA"/>
</dbReference>
<evidence type="ECO:0000256" key="1">
    <source>
        <dbReference type="ARBA" id="ARBA00023125"/>
    </source>
</evidence>
<dbReference type="InterPro" id="IPR010982">
    <property type="entry name" value="Lambda_DNA-bd_dom_sf"/>
</dbReference>
<dbReference type="SMART" id="SM00530">
    <property type="entry name" value="HTH_XRE"/>
    <property type="match status" value="1"/>
</dbReference>
<feature type="coiled-coil region" evidence="2">
    <location>
        <begin position="94"/>
        <end position="128"/>
    </location>
</feature>
<dbReference type="Gene3D" id="1.10.260.40">
    <property type="entry name" value="lambda repressor-like DNA-binding domains"/>
    <property type="match status" value="1"/>
</dbReference>
<feature type="domain" description="HTH cro/C1-type" evidence="3">
    <location>
        <begin position="7"/>
        <end position="61"/>
    </location>
</feature>
<sequence>MQISEKIRSLREINQWSQEQMAEKMNLSPTAYARLERGETKMSLERLEKIAEIFQISPLELIQVSGKGLFFLINENSAYGSNYCGGMEASVIENEKLKLTVQHQQEMLKQKDNEIETLKTLVAVLQKE</sequence>
<protein>
    <submittedName>
        <fullName evidence="4">Helix-turn-helix domain-containing protein</fullName>
    </submittedName>
</protein>
<dbReference type="PROSITE" id="PS50943">
    <property type="entry name" value="HTH_CROC1"/>
    <property type="match status" value="1"/>
</dbReference>
<reference evidence="4" key="1">
    <citation type="journal article" date="2022" name="Res Sq">
        <title>Evolution of multicellular longitudinally dividing oral cavity symbionts (Neisseriaceae).</title>
        <authorList>
            <person name="Nyongesa S."/>
            <person name="Weber P."/>
            <person name="Bernet E."/>
            <person name="Pullido F."/>
            <person name="Nieckarz M."/>
            <person name="Delaby M."/>
            <person name="Nieves C."/>
            <person name="Viehboeck T."/>
            <person name="Krause N."/>
            <person name="Rivera-Millot A."/>
            <person name="Nakamura A."/>
            <person name="Vischer N."/>
            <person name="VanNieuwenhze M."/>
            <person name="Brun Y."/>
            <person name="Cava F."/>
            <person name="Bulgheresi S."/>
            <person name="Veyrier F."/>
        </authorList>
    </citation>
    <scope>NUCLEOTIDE SEQUENCE</scope>
    <source>
        <strain evidence="4">17694</strain>
    </source>
</reference>
<dbReference type="CDD" id="cd00093">
    <property type="entry name" value="HTH_XRE"/>
    <property type="match status" value="1"/>
</dbReference>
<dbReference type="GO" id="GO:0003700">
    <property type="term" value="F:DNA-binding transcription factor activity"/>
    <property type="evidence" value="ECO:0007669"/>
    <property type="project" value="TreeGrafter"/>
</dbReference>
<dbReference type="Pfam" id="PF01381">
    <property type="entry name" value="HTH_3"/>
    <property type="match status" value="1"/>
</dbReference>
<dbReference type="GO" id="GO:0005829">
    <property type="term" value="C:cytosol"/>
    <property type="evidence" value="ECO:0007669"/>
    <property type="project" value="TreeGrafter"/>
</dbReference>